<name>H3AC10_LATCH</name>
<dbReference type="eggNOG" id="KOG3589">
    <property type="taxonomic scope" value="Eukaryota"/>
</dbReference>
<dbReference type="STRING" id="7897.ENSLACP00000007181"/>
<dbReference type="PROSITE" id="PS50132">
    <property type="entry name" value="RGS"/>
    <property type="match status" value="1"/>
</dbReference>
<dbReference type="PANTHER" id="PTHR10845:SF259">
    <property type="entry name" value="RGS DOMAIN-CONTAINING PROTEIN-RELATED"/>
    <property type="match status" value="1"/>
</dbReference>
<reference evidence="2" key="2">
    <citation type="submission" date="2025-08" db="UniProtKB">
        <authorList>
            <consortium name="Ensembl"/>
        </authorList>
    </citation>
    <scope>IDENTIFICATION</scope>
</reference>
<dbReference type="SMART" id="SM00315">
    <property type="entry name" value="RGS"/>
    <property type="match status" value="1"/>
</dbReference>
<dbReference type="SUPFAM" id="SSF48097">
    <property type="entry name" value="Regulator of G-protein signaling, RGS"/>
    <property type="match status" value="1"/>
</dbReference>
<gene>
    <name evidence="2" type="primary">LOC102350744</name>
</gene>
<dbReference type="Ensembl" id="ENSLACT00000007240.1">
    <property type="protein sequence ID" value="ENSLACP00000007181.1"/>
    <property type="gene ID" value="ENSLACG00000006371.1"/>
</dbReference>
<reference evidence="2" key="3">
    <citation type="submission" date="2025-09" db="UniProtKB">
        <authorList>
            <consortium name="Ensembl"/>
        </authorList>
    </citation>
    <scope>IDENTIFICATION</scope>
</reference>
<dbReference type="GeneTree" id="ENSGT00940000154416"/>
<dbReference type="PANTHER" id="PTHR10845">
    <property type="entry name" value="REGULATOR OF G PROTEIN SIGNALING"/>
    <property type="match status" value="1"/>
</dbReference>
<dbReference type="Gene3D" id="1.10.196.10">
    <property type="match status" value="1"/>
</dbReference>
<reference evidence="3" key="1">
    <citation type="submission" date="2011-08" db="EMBL/GenBank/DDBJ databases">
        <title>The draft genome of Latimeria chalumnae.</title>
        <authorList>
            <person name="Di Palma F."/>
            <person name="Alfoldi J."/>
            <person name="Johnson J."/>
            <person name="Berlin A."/>
            <person name="Gnerre S."/>
            <person name="Jaffe D."/>
            <person name="MacCallum I."/>
            <person name="Young S."/>
            <person name="Walker B.J."/>
            <person name="Lander E."/>
            <person name="Lindblad-Toh K."/>
        </authorList>
    </citation>
    <scope>NUCLEOTIDE SEQUENCE [LARGE SCALE GENOMIC DNA]</scope>
    <source>
        <strain evidence="3">Wild caught</strain>
    </source>
</reference>
<dbReference type="Pfam" id="PF00615">
    <property type="entry name" value="RGS"/>
    <property type="match status" value="1"/>
</dbReference>
<dbReference type="InterPro" id="IPR044926">
    <property type="entry name" value="RGS_subdomain_2"/>
</dbReference>
<dbReference type="EMBL" id="AFYH01197637">
    <property type="status" value="NOT_ANNOTATED_CDS"/>
    <property type="molecule type" value="Genomic_DNA"/>
</dbReference>
<dbReference type="InterPro" id="IPR016137">
    <property type="entry name" value="RGS"/>
</dbReference>
<dbReference type="Bgee" id="ENSLACG00000006371">
    <property type="expression patterns" value="Expressed in pectoral fin and 6 other cell types or tissues"/>
</dbReference>
<dbReference type="FunFam" id="1.10.167.10:FF:000001">
    <property type="entry name" value="Putative regulator of g-protein signaling 12"/>
    <property type="match status" value="1"/>
</dbReference>
<dbReference type="AlphaFoldDB" id="H3AC10"/>
<dbReference type="PRINTS" id="PR01301">
    <property type="entry name" value="RGSPROTEIN"/>
</dbReference>
<dbReference type="InterPro" id="IPR036305">
    <property type="entry name" value="RGS_sf"/>
</dbReference>
<dbReference type="Proteomes" id="UP000008672">
    <property type="component" value="Unassembled WGS sequence"/>
</dbReference>
<dbReference type="HOGENOM" id="CLU_2176763_0_0_1"/>
<evidence type="ECO:0000313" key="3">
    <source>
        <dbReference type="Proteomes" id="UP000008672"/>
    </source>
</evidence>
<evidence type="ECO:0000313" key="2">
    <source>
        <dbReference type="Ensembl" id="ENSLACP00000007181.1"/>
    </source>
</evidence>
<organism evidence="2 3">
    <name type="scientific">Latimeria chalumnae</name>
    <name type="common">Coelacanth</name>
    <dbReference type="NCBI Taxonomy" id="7897"/>
    <lineage>
        <taxon>Eukaryota</taxon>
        <taxon>Metazoa</taxon>
        <taxon>Chordata</taxon>
        <taxon>Craniata</taxon>
        <taxon>Vertebrata</taxon>
        <taxon>Euteleostomi</taxon>
        <taxon>Coelacanthiformes</taxon>
        <taxon>Coelacanthidae</taxon>
        <taxon>Latimeria</taxon>
    </lineage>
</organism>
<accession>H3AC10</accession>
<evidence type="ECO:0000259" key="1">
    <source>
        <dbReference type="PROSITE" id="PS50132"/>
    </source>
</evidence>
<dbReference type="Gene3D" id="1.10.167.10">
    <property type="entry name" value="Regulator of G-protein Signalling 4, domain 2"/>
    <property type="match status" value="1"/>
</dbReference>
<protein>
    <recommendedName>
        <fullName evidence="1">RGS domain-containing protein</fullName>
    </recommendedName>
</protein>
<sequence length="110" mass="12416">MCRMLTTLPSTCLESPLLDEAQKLESLENLLTHKYGLLAFRAFLCMEFSEENVDFWVACEDFKKTQGQSKLTLKAKKIYEEYIAIKAPKEVGLSFQSGGLGVFSGFCDMN</sequence>
<feature type="domain" description="RGS" evidence="1">
    <location>
        <begin position="26"/>
        <end position="91"/>
    </location>
</feature>
<dbReference type="EMBL" id="AFYH01197636">
    <property type="status" value="NOT_ANNOTATED_CDS"/>
    <property type="molecule type" value="Genomic_DNA"/>
</dbReference>
<proteinExistence type="predicted"/>
<dbReference type="InParanoid" id="H3AC10"/>
<dbReference type="InterPro" id="IPR024066">
    <property type="entry name" value="RGS_subdom1/3"/>
</dbReference>
<keyword evidence="3" id="KW-1185">Reference proteome</keyword>